<dbReference type="AlphaFoldDB" id="A0A6C0KCQ4"/>
<dbReference type="Gene3D" id="1.20.1270.220">
    <property type="match status" value="1"/>
</dbReference>
<name>A0A6C0KCQ4_9ZZZZ</name>
<feature type="domain" description="NET" evidence="1">
    <location>
        <begin position="10"/>
        <end position="68"/>
    </location>
</feature>
<sequence>MSSLTKEEYEIRKLFCKEIETLSRSELEEIYRILRRENGEFSENSNGIFFDVGSLPASVFEALCKFVEFCKSNAKDLEERNKIINEMVIKPEH</sequence>
<dbReference type="InterPro" id="IPR027353">
    <property type="entry name" value="NET_dom"/>
</dbReference>
<dbReference type="InterPro" id="IPR038336">
    <property type="entry name" value="NET_sf"/>
</dbReference>
<evidence type="ECO:0000313" key="2">
    <source>
        <dbReference type="EMBL" id="QHU14088.1"/>
    </source>
</evidence>
<dbReference type="EMBL" id="MN740830">
    <property type="protein sequence ID" value="QHU14088.1"/>
    <property type="molecule type" value="Genomic_DNA"/>
</dbReference>
<evidence type="ECO:0000259" key="1">
    <source>
        <dbReference type="Pfam" id="PF17035"/>
    </source>
</evidence>
<accession>A0A6C0KCQ4</accession>
<organism evidence="2">
    <name type="scientific">viral metagenome</name>
    <dbReference type="NCBI Taxonomy" id="1070528"/>
    <lineage>
        <taxon>unclassified sequences</taxon>
        <taxon>metagenomes</taxon>
        <taxon>organismal metagenomes</taxon>
    </lineage>
</organism>
<proteinExistence type="predicted"/>
<protein>
    <recommendedName>
        <fullName evidence="1">NET domain-containing protein</fullName>
    </recommendedName>
</protein>
<reference evidence="2" key="1">
    <citation type="journal article" date="2020" name="Nature">
        <title>Giant virus diversity and host interactions through global metagenomics.</title>
        <authorList>
            <person name="Schulz F."/>
            <person name="Roux S."/>
            <person name="Paez-Espino D."/>
            <person name="Jungbluth S."/>
            <person name="Walsh D.A."/>
            <person name="Denef V.J."/>
            <person name="McMahon K.D."/>
            <person name="Konstantinidis K.T."/>
            <person name="Eloe-Fadrosh E.A."/>
            <person name="Kyrpides N.C."/>
            <person name="Woyke T."/>
        </authorList>
    </citation>
    <scope>NUCLEOTIDE SEQUENCE</scope>
    <source>
        <strain evidence="2">GVMAG-S-1101182-85</strain>
    </source>
</reference>
<dbReference type="Pfam" id="PF17035">
    <property type="entry name" value="BET"/>
    <property type="match status" value="1"/>
</dbReference>